<dbReference type="AlphaFoldDB" id="A0A428ZRB5"/>
<organism evidence="1 2">
    <name type="scientific">Kibdelosporangium aridum</name>
    <dbReference type="NCBI Taxonomy" id="2030"/>
    <lineage>
        <taxon>Bacteria</taxon>
        <taxon>Bacillati</taxon>
        <taxon>Actinomycetota</taxon>
        <taxon>Actinomycetes</taxon>
        <taxon>Pseudonocardiales</taxon>
        <taxon>Pseudonocardiaceae</taxon>
        <taxon>Kibdelosporangium</taxon>
    </lineage>
</organism>
<comment type="caution">
    <text evidence="1">The sequence shown here is derived from an EMBL/GenBank/DDBJ whole genome shotgun (WGS) entry which is preliminary data.</text>
</comment>
<dbReference type="Gene3D" id="3.20.20.80">
    <property type="entry name" value="Glycosidases"/>
    <property type="match status" value="1"/>
</dbReference>
<protein>
    <submittedName>
        <fullName evidence="1">Uncharacterized protein</fullName>
    </submittedName>
</protein>
<dbReference type="EMBL" id="QHKI01000002">
    <property type="protein sequence ID" value="RSM90597.1"/>
    <property type="molecule type" value="Genomic_DNA"/>
</dbReference>
<dbReference type="RefSeq" id="WP_037258299.1">
    <property type="nucleotide sequence ID" value="NZ_QHKI01000002.1"/>
</dbReference>
<dbReference type="SUPFAM" id="SSF51445">
    <property type="entry name" value="(Trans)glycosidases"/>
    <property type="match status" value="1"/>
</dbReference>
<gene>
    <name evidence="1" type="ORF">DMH04_03800</name>
</gene>
<sequence>MSRIVVMKAYGYDWSNIHGLTMDQAADTMASHGVDWALIQNQIDPLPGSAVDQQPPDGAYSDKGFRDALGEHGIVVYESTSVFFDPESFAAHPSLRPIDQHGQVFQPSGWYVGVCPSDRKYLARKAERIAEVVDRLRPDGIFLSFIRFPGFWELWMPETARSDIAEYCFCHRCLDRFAEETGHCERRPEVLLSELRSVWTAWKCGVIAQAAAVLRAAALAVDPGITVLLNGFGLGTDDFGNAVEEVLAQRFGDLDASIDHYELMFYYQIQRRDPATWIPRRIADARAKTNRTLLACLQAGAEYLEPEYAAGNRAREITDADWVAALRASADADGVAVYSWRDLLVNPSRVAALLDYKVSPRTAWHPV</sequence>
<dbReference type="Proteomes" id="UP000287547">
    <property type="component" value="Unassembled WGS sequence"/>
</dbReference>
<evidence type="ECO:0000313" key="1">
    <source>
        <dbReference type="EMBL" id="RSM90597.1"/>
    </source>
</evidence>
<dbReference type="OrthoDB" id="100605at2"/>
<name>A0A428ZRB5_KIBAR</name>
<reference evidence="1 2" key="1">
    <citation type="submission" date="2018-05" db="EMBL/GenBank/DDBJ databases">
        <title>Evolution of GPA BGCs.</title>
        <authorList>
            <person name="Waglechner N."/>
            <person name="Wright G.D."/>
        </authorList>
    </citation>
    <scope>NUCLEOTIDE SEQUENCE [LARGE SCALE GENOMIC DNA]</scope>
    <source>
        <strain evidence="1 2">A82846</strain>
    </source>
</reference>
<dbReference type="InterPro" id="IPR017853">
    <property type="entry name" value="GH"/>
</dbReference>
<proteinExistence type="predicted"/>
<accession>A0A428ZRB5</accession>
<evidence type="ECO:0000313" key="2">
    <source>
        <dbReference type="Proteomes" id="UP000287547"/>
    </source>
</evidence>